<feature type="transmembrane region" description="Helical" evidence="2">
    <location>
        <begin position="117"/>
        <end position="141"/>
    </location>
</feature>
<keyword evidence="4" id="KW-1185">Reference proteome</keyword>
<keyword evidence="2" id="KW-1133">Transmembrane helix</keyword>
<protein>
    <submittedName>
        <fullName evidence="3">Tyrosine-protein phosphatase lar</fullName>
    </submittedName>
</protein>
<proteinExistence type="predicted"/>
<keyword evidence="2" id="KW-0472">Membrane</keyword>
<gene>
    <name evidence="3" type="ORF">DBV15_05751</name>
</gene>
<comment type="caution">
    <text evidence="3">The sequence shown here is derived from an EMBL/GenBank/DDBJ whole genome shotgun (WGS) entry which is preliminary data.</text>
</comment>
<feature type="region of interest" description="Disordered" evidence="1">
    <location>
        <begin position="84"/>
        <end position="111"/>
    </location>
</feature>
<dbReference type="Proteomes" id="UP000310200">
    <property type="component" value="Unassembled WGS sequence"/>
</dbReference>
<evidence type="ECO:0000256" key="1">
    <source>
        <dbReference type="SAM" id="MobiDB-lite"/>
    </source>
</evidence>
<reference evidence="3 4" key="1">
    <citation type="journal article" date="2019" name="Philos. Trans. R. Soc. Lond., B, Biol. Sci.">
        <title>Ant behaviour and brain gene expression of defending hosts depend on the ecological success of the intruding social parasite.</title>
        <authorList>
            <person name="Kaur R."/>
            <person name="Stoldt M."/>
            <person name="Jongepier E."/>
            <person name="Feldmeyer B."/>
            <person name="Menzel F."/>
            <person name="Bornberg-Bauer E."/>
            <person name="Foitzik S."/>
        </authorList>
    </citation>
    <scope>NUCLEOTIDE SEQUENCE [LARGE SCALE GENOMIC DNA]</scope>
    <source>
        <tissue evidence="3">Whole body</tissue>
    </source>
</reference>
<name>A0A4S2KGB7_9HYME</name>
<evidence type="ECO:0000313" key="4">
    <source>
        <dbReference type="Proteomes" id="UP000310200"/>
    </source>
</evidence>
<organism evidence="3 4">
    <name type="scientific">Temnothorax longispinosus</name>
    <dbReference type="NCBI Taxonomy" id="300112"/>
    <lineage>
        <taxon>Eukaryota</taxon>
        <taxon>Metazoa</taxon>
        <taxon>Ecdysozoa</taxon>
        <taxon>Arthropoda</taxon>
        <taxon>Hexapoda</taxon>
        <taxon>Insecta</taxon>
        <taxon>Pterygota</taxon>
        <taxon>Neoptera</taxon>
        <taxon>Endopterygota</taxon>
        <taxon>Hymenoptera</taxon>
        <taxon>Apocrita</taxon>
        <taxon>Aculeata</taxon>
        <taxon>Formicoidea</taxon>
        <taxon>Formicidae</taxon>
        <taxon>Myrmicinae</taxon>
        <taxon>Temnothorax</taxon>
    </lineage>
</organism>
<dbReference type="STRING" id="300112.A0A4S2KGB7"/>
<dbReference type="EMBL" id="QBLH01002572">
    <property type="protein sequence ID" value="TGZ48006.1"/>
    <property type="molecule type" value="Genomic_DNA"/>
</dbReference>
<keyword evidence="2" id="KW-0812">Transmembrane</keyword>
<evidence type="ECO:0000256" key="2">
    <source>
        <dbReference type="SAM" id="Phobius"/>
    </source>
</evidence>
<sequence>MTIFFKLYLSHLTNVLLYNGFRTEHSFMDWILKKNYLFALGYENRKLAKNKRYRIFVRAVVDTPRKHLYTSSPFSEYLSLDMREVPPGDPPRRPNPNTPPDGNPEVSVKTSGQEPGMVWVVGPIIAALMVSVCLFITNIALAKIFI</sequence>
<feature type="compositionally biased region" description="Pro residues" evidence="1">
    <location>
        <begin position="93"/>
        <end position="102"/>
    </location>
</feature>
<evidence type="ECO:0000313" key="3">
    <source>
        <dbReference type="EMBL" id="TGZ48006.1"/>
    </source>
</evidence>
<dbReference type="AlphaFoldDB" id="A0A4S2KGB7"/>
<accession>A0A4S2KGB7</accession>